<organism evidence="3 4">
    <name type="scientific">Cyclotella cryptica</name>
    <dbReference type="NCBI Taxonomy" id="29204"/>
    <lineage>
        <taxon>Eukaryota</taxon>
        <taxon>Sar</taxon>
        <taxon>Stramenopiles</taxon>
        <taxon>Ochrophyta</taxon>
        <taxon>Bacillariophyta</taxon>
        <taxon>Coscinodiscophyceae</taxon>
        <taxon>Thalassiosirophycidae</taxon>
        <taxon>Stephanodiscales</taxon>
        <taxon>Stephanodiscaceae</taxon>
        <taxon>Cyclotella</taxon>
    </lineage>
</organism>
<proteinExistence type="predicted"/>
<reference evidence="3 4" key="1">
    <citation type="journal article" date="2020" name="G3 (Bethesda)">
        <title>Improved Reference Genome for Cyclotella cryptica CCMP332, a Model for Cell Wall Morphogenesis, Salinity Adaptation, and Lipid Production in Diatoms (Bacillariophyta).</title>
        <authorList>
            <person name="Roberts W.R."/>
            <person name="Downey K.M."/>
            <person name="Ruck E.C."/>
            <person name="Traller J.C."/>
            <person name="Alverson A.J."/>
        </authorList>
    </citation>
    <scope>NUCLEOTIDE SEQUENCE [LARGE SCALE GENOMIC DNA]</scope>
    <source>
        <strain evidence="3 4">CCMP332</strain>
    </source>
</reference>
<dbReference type="EMBL" id="JABMIG020000372">
    <property type="protein sequence ID" value="KAL3779846.1"/>
    <property type="molecule type" value="Genomic_DNA"/>
</dbReference>
<comment type="caution">
    <text evidence="3">The sequence shown here is derived from an EMBL/GenBank/DDBJ whole genome shotgun (WGS) entry which is preliminary data.</text>
</comment>
<accession>A0ABD3NWK5</accession>
<gene>
    <name evidence="3" type="ORF">HJC23_005772</name>
</gene>
<sequence length="536" mass="61215">MINSLRAFFLLLAVASPRHNSEAYSIGDVDPRALRGVWRLTSLDKDGLPFEKRRLLSSSSSVESDPREIWRLRGFLPMKEFTTYPKKKSGEKTTLPTERKQTEIFIKLKDDQTFEQCKSLLFSDGEESETMEERLAAEILKRERESFAWKGTWDFVDGKLILAADRPEKKPFFIYDEEENTDKDGNWKNDDTILVGKVSVHSEQSLTDNPAMEKRQMLSDESDSNSQQNAQQEGSSHKQSPKKQSIDVYLSVPKGKIKTGKFMYPKHHPSFFEQPIFNPRSMGNFELKQILGDYNARVTGANPNGDDDDMVELFRKDDLVGKRFYLSTYPLPKRKKTNRRGQEVKDEDESQPQKNMQVVAVELFANNTFSTVYGLGSSTVLRGKWSIIGEKRDQIWIQVYRFGFGRSVSYGTFSEGMSLTQDDEKAYWGKITQVDTASIENTGDDCARNVLKKIEIDGAVMVGWGLEPCSVGRFKMIEIEEEISVEEEPDETEEDEDYVEMSENDVKTNANSFELLLDDANADDNLDLFDVPGAFD</sequence>
<evidence type="ECO:0000256" key="1">
    <source>
        <dbReference type="SAM" id="MobiDB-lite"/>
    </source>
</evidence>
<name>A0ABD3NWK5_9STRA</name>
<keyword evidence="4" id="KW-1185">Reference proteome</keyword>
<feature type="chain" id="PRO_5044854073" evidence="2">
    <location>
        <begin position="24"/>
        <end position="536"/>
    </location>
</feature>
<feature type="signal peptide" evidence="2">
    <location>
        <begin position="1"/>
        <end position="23"/>
    </location>
</feature>
<evidence type="ECO:0000313" key="4">
    <source>
        <dbReference type="Proteomes" id="UP001516023"/>
    </source>
</evidence>
<evidence type="ECO:0000313" key="3">
    <source>
        <dbReference type="EMBL" id="KAL3779846.1"/>
    </source>
</evidence>
<evidence type="ECO:0000256" key="2">
    <source>
        <dbReference type="SAM" id="SignalP"/>
    </source>
</evidence>
<dbReference type="Proteomes" id="UP001516023">
    <property type="component" value="Unassembled WGS sequence"/>
</dbReference>
<feature type="region of interest" description="Disordered" evidence="1">
    <location>
        <begin position="200"/>
        <end position="245"/>
    </location>
</feature>
<protein>
    <submittedName>
        <fullName evidence="3">Uncharacterized protein</fullName>
    </submittedName>
</protein>
<keyword evidence="2" id="KW-0732">Signal</keyword>
<feature type="compositionally biased region" description="Polar residues" evidence="1">
    <location>
        <begin position="224"/>
        <end position="238"/>
    </location>
</feature>
<dbReference type="AlphaFoldDB" id="A0ABD3NWK5"/>